<dbReference type="GO" id="GO:0016020">
    <property type="term" value="C:membrane"/>
    <property type="evidence" value="ECO:0007669"/>
    <property type="project" value="UniProtKB-SubCell"/>
</dbReference>
<evidence type="ECO:0000256" key="2">
    <source>
        <dbReference type="ARBA" id="ARBA00004141"/>
    </source>
</evidence>
<organism evidence="15 16">
    <name type="scientific">Thauera terpenica 58Eu</name>
    <dbReference type="NCBI Taxonomy" id="1348657"/>
    <lineage>
        <taxon>Bacteria</taxon>
        <taxon>Pseudomonadati</taxon>
        <taxon>Pseudomonadota</taxon>
        <taxon>Betaproteobacteria</taxon>
        <taxon>Rhodocyclales</taxon>
        <taxon>Zoogloeaceae</taxon>
        <taxon>Thauera</taxon>
    </lineage>
</organism>
<dbReference type="STRING" id="1348657.M622_14785"/>
<evidence type="ECO:0000256" key="4">
    <source>
        <dbReference type="ARBA" id="ARBA00022692"/>
    </source>
</evidence>
<keyword evidence="10" id="KW-0408">Iron</keyword>
<keyword evidence="4 13" id="KW-0812">Transmembrane</keyword>
<dbReference type="InterPro" id="IPR050415">
    <property type="entry name" value="MRET"/>
</dbReference>
<dbReference type="Gene3D" id="3.40.50.80">
    <property type="entry name" value="Nucleotide-binding domain of ferredoxin-NADP reductase (FNR) module"/>
    <property type="match status" value="1"/>
</dbReference>
<keyword evidence="12 13" id="KW-0472">Membrane</keyword>
<dbReference type="SUPFAM" id="SSF63380">
    <property type="entry name" value="Riboflavin synthase domain-like"/>
    <property type="match status" value="1"/>
</dbReference>
<dbReference type="Pfam" id="PF08022">
    <property type="entry name" value="FAD_binding_8"/>
    <property type="match status" value="1"/>
</dbReference>
<keyword evidence="11" id="KW-0411">Iron-sulfur</keyword>
<keyword evidence="9" id="KW-0560">Oxidoreductase</keyword>
<evidence type="ECO:0000256" key="1">
    <source>
        <dbReference type="ARBA" id="ARBA00001974"/>
    </source>
</evidence>
<dbReference type="EMBL" id="ATJV01000052">
    <property type="protein sequence ID" value="EPZ15652.1"/>
    <property type="molecule type" value="Genomic_DNA"/>
</dbReference>
<dbReference type="AlphaFoldDB" id="S9ZQ75"/>
<dbReference type="PANTHER" id="PTHR47354">
    <property type="entry name" value="NADH OXIDOREDUCTASE HCR"/>
    <property type="match status" value="1"/>
</dbReference>
<dbReference type="PANTHER" id="PTHR47354:SF8">
    <property type="entry name" value="1,2-PHENYLACETYL-COA EPOXIDASE, SUBUNIT E"/>
    <property type="match status" value="1"/>
</dbReference>
<dbReference type="GO" id="GO:0016491">
    <property type="term" value="F:oxidoreductase activity"/>
    <property type="evidence" value="ECO:0007669"/>
    <property type="project" value="UniProtKB-KW"/>
</dbReference>
<accession>S9ZQ75</accession>
<keyword evidence="5" id="KW-0001">2Fe-2S</keyword>
<dbReference type="OrthoDB" id="9806195at2"/>
<dbReference type="InterPro" id="IPR017938">
    <property type="entry name" value="Riboflavin_synthase-like_b-brl"/>
</dbReference>
<feature type="transmembrane region" description="Helical" evidence="13">
    <location>
        <begin position="133"/>
        <end position="150"/>
    </location>
</feature>
<evidence type="ECO:0000256" key="11">
    <source>
        <dbReference type="ARBA" id="ARBA00023014"/>
    </source>
</evidence>
<dbReference type="eggNOG" id="COG4097">
    <property type="taxonomic scope" value="Bacteria"/>
</dbReference>
<evidence type="ECO:0000256" key="9">
    <source>
        <dbReference type="ARBA" id="ARBA00023002"/>
    </source>
</evidence>
<evidence type="ECO:0000256" key="12">
    <source>
        <dbReference type="ARBA" id="ARBA00023136"/>
    </source>
</evidence>
<evidence type="ECO:0000256" key="6">
    <source>
        <dbReference type="ARBA" id="ARBA00022723"/>
    </source>
</evidence>
<dbReference type="PATRIC" id="fig|1348657.5.peg.1832"/>
<comment type="cofactor">
    <cofactor evidence="1">
        <name>FAD</name>
        <dbReference type="ChEBI" id="CHEBI:57692"/>
    </cofactor>
</comment>
<dbReference type="Pfam" id="PF01794">
    <property type="entry name" value="Ferric_reduct"/>
    <property type="match status" value="1"/>
</dbReference>
<dbReference type="PRINTS" id="PR00410">
    <property type="entry name" value="PHEHYDRXLASE"/>
</dbReference>
<keyword evidence="7" id="KW-0274">FAD</keyword>
<feature type="transmembrane region" description="Helical" evidence="13">
    <location>
        <begin position="157"/>
        <end position="176"/>
    </location>
</feature>
<feature type="transmembrane region" description="Helical" evidence="13">
    <location>
        <begin position="39"/>
        <end position="56"/>
    </location>
</feature>
<comment type="subcellular location">
    <subcellularLocation>
        <location evidence="2">Membrane</location>
        <topology evidence="2">Multi-pass membrane protein</topology>
    </subcellularLocation>
</comment>
<gene>
    <name evidence="15" type="ORF">M622_14785</name>
</gene>
<evidence type="ECO:0000313" key="15">
    <source>
        <dbReference type="EMBL" id="EPZ15652.1"/>
    </source>
</evidence>
<evidence type="ECO:0000256" key="7">
    <source>
        <dbReference type="ARBA" id="ARBA00022827"/>
    </source>
</evidence>
<feature type="transmembrane region" description="Helical" evidence="13">
    <location>
        <begin position="182"/>
        <end position="205"/>
    </location>
</feature>
<dbReference type="InterPro" id="IPR013130">
    <property type="entry name" value="Fe3_Rdtase_TM_dom"/>
</dbReference>
<dbReference type="InterPro" id="IPR017927">
    <property type="entry name" value="FAD-bd_FR_type"/>
</dbReference>
<keyword evidence="3" id="KW-0285">Flavoprotein</keyword>
<evidence type="ECO:0000256" key="10">
    <source>
        <dbReference type="ARBA" id="ARBA00023004"/>
    </source>
</evidence>
<evidence type="ECO:0000313" key="16">
    <source>
        <dbReference type="Proteomes" id="UP000015455"/>
    </source>
</evidence>
<feature type="transmembrane region" description="Helical" evidence="13">
    <location>
        <begin position="76"/>
        <end position="94"/>
    </location>
</feature>
<dbReference type="GO" id="GO:0046872">
    <property type="term" value="F:metal ion binding"/>
    <property type="evidence" value="ECO:0007669"/>
    <property type="project" value="UniProtKB-KW"/>
</dbReference>
<dbReference type="GO" id="GO:0051537">
    <property type="term" value="F:2 iron, 2 sulfur cluster binding"/>
    <property type="evidence" value="ECO:0007669"/>
    <property type="project" value="UniProtKB-KW"/>
</dbReference>
<keyword evidence="6" id="KW-0479">Metal-binding</keyword>
<dbReference type="SFLD" id="SFLDS00052">
    <property type="entry name" value="Ferric_Reductase_Domain"/>
    <property type="match status" value="1"/>
</dbReference>
<evidence type="ECO:0000256" key="5">
    <source>
        <dbReference type="ARBA" id="ARBA00022714"/>
    </source>
</evidence>
<evidence type="ECO:0000256" key="13">
    <source>
        <dbReference type="SAM" id="Phobius"/>
    </source>
</evidence>
<keyword evidence="8 13" id="KW-1133">Transmembrane helix</keyword>
<dbReference type="InterPro" id="IPR039261">
    <property type="entry name" value="FNR_nucleotide-bd"/>
</dbReference>
<dbReference type="SFLD" id="SFLDG01168">
    <property type="entry name" value="Ferric_reductase_subgroup_(FRE"/>
    <property type="match status" value="1"/>
</dbReference>
<dbReference type="Proteomes" id="UP000015455">
    <property type="component" value="Unassembled WGS sequence"/>
</dbReference>
<evidence type="ECO:0000256" key="8">
    <source>
        <dbReference type="ARBA" id="ARBA00022989"/>
    </source>
</evidence>
<name>S9ZQ75_9RHOO</name>
<dbReference type="Gene3D" id="2.40.30.10">
    <property type="entry name" value="Translation factors"/>
    <property type="match status" value="1"/>
</dbReference>
<evidence type="ECO:0000259" key="14">
    <source>
        <dbReference type="PROSITE" id="PS51384"/>
    </source>
</evidence>
<reference evidence="15 16" key="1">
    <citation type="submission" date="2013-06" db="EMBL/GenBank/DDBJ databases">
        <title>Draft genome sequence of Thauera terpenica.</title>
        <authorList>
            <person name="Liu B."/>
            <person name="Frostegard A.H."/>
            <person name="Shapleigh J.P."/>
        </authorList>
    </citation>
    <scope>NUCLEOTIDE SEQUENCE [LARGE SCALE GENOMIC DNA]</scope>
    <source>
        <strain evidence="15 16">58Eu</strain>
    </source>
</reference>
<dbReference type="InterPro" id="IPR013112">
    <property type="entry name" value="FAD-bd_8"/>
</dbReference>
<dbReference type="PROSITE" id="PS51384">
    <property type="entry name" value="FAD_FR"/>
    <property type="match status" value="1"/>
</dbReference>
<evidence type="ECO:0000256" key="3">
    <source>
        <dbReference type="ARBA" id="ARBA00022630"/>
    </source>
</evidence>
<sequence>MIPLLSAFLAVLTLAWGVNAVSLDASQTTLPWLIREQGLYLSGLLSIGLMSLAMVLATRPVILERPLGGMDRIFRVHKWAGILAAVFAALHWLIEMSDDLIKAVYGRAGRPPKMEFGSVYEALRDAGEALGEFAIYVVLAMIVLSLWKRFPYKFWRLLHRAMPALYLVLAFHAAVLAPPDYWSQPVGVLLAVLLAAGVVAAVITLSGRIGHDRRVHGVVTAVSSPAADITEVVCRLGGEWRGHRAGQFAFVSFVGLDHLEGAHPFTIASADHGDRLLSFQIKALGDHTRRVAHQVQVGQAVTVEGPYGRFVLERRNRKARQIWVAGGIGVTPFLAWLDELRANTEPASCAATPVDLHYGTRSAAQDPFVGRLQALCAALPAVRLHIHDSATGARLTADTLASTQSDGGHTEVWFCGPPSLGDQLKAGLKQLWRRRVRFHREAFEMR</sequence>
<dbReference type="CDD" id="cd06198">
    <property type="entry name" value="FNR_like_3"/>
    <property type="match status" value="1"/>
</dbReference>
<dbReference type="SUPFAM" id="SSF52343">
    <property type="entry name" value="Ferredoxin reductase-like, C-terminal NADP-linked domain"/>
    <property type="match status" value="1"/>
</dbReference>
<keyword evidence="16" id="KW-1185">Reference proteome</keyword>
<feature type="domain" description="FAD-binding FR-type" evidence="14">
    <location>
        <begin position="212"/>
        <end position="313"/>
    </location>
</feature>
<proteinExistence type="predicted"/>
<comment type="caution">
    <text evidence="15">The sequence shown here is derived from an EMBL/GenBank/DDBJ whole genome shotgun (WGS) entry which is preliminary data.</text>
</comment>
<dbReference type="RefSeq" id="WP_021249255.1">
    <property type="nucleotide sequence ID" value="NZ_ATJV01000052.1"/>
</dbReference>
<dbReference type="GO" id="GO:0050660">
    <property type="term" value="F:flavin adenine dinucleotide binding"/>
    <property type="evidence" value="ECO:0007669"/>
    <property type="project" value="TreeGrafter"/>
</dbReference>
<protein>
    <submittedName>
        <fullName evidence="15">Ferric reductase</fullName>
    </submittedName>
</protein>